<dbReference type="EMBL" id="JAEMNX010000015">
    <property type="protein sequence ID" value="MBJ7538540.1"/>
    <property type="molecule type" value="Genomic_DNA"/>
</dbReference>
<dbReference type="Gene3D" id="3.30.460.40">
    <property type="match status" value="1"/>
</dbReference>
<dbReference type="RefSeq" id="WP_199468950.1">
    <property type="nucleotide sequence ID" value="NZ_JAEMNX010000015.1"/>
</dbReference>
<dbReference type="SUPFAM" id="SSF81301">
    <property type="entry name" value="Nucleotidyltransferase"/>
    <property type="match status" value="1"/>
</dbReference>
<organism evidence="1 2">
    <name type="scientific">Marinomonas transparens</name>
    <dbReference type="NCBI Taxonomy" id="2795388"/>
    <lineage>
        <taxon>Bacteria</taxon>
        <taxon>Pseudomonadati</taxon>
        <taxon>Pseudomonadota</taxon>
        <taxon>Gammaproteobacteria</taxon>
        <taxon>Oceanospirillales</taxon>
        <taxon>Oceanospirillaceae</taxon>
        <taxon>Marinomonas</taxon>
    </lineage>
</organism>
<dbReference type="Proteomes" id="UP000628710">
    <property type="component" value="Unassembled WGS sequence"/>
</dbReference>
<protein>
    <submittedName>
        <fullName evidence="1">MazG-related protein</fullName>
    </submittedName>
</protein>
<keyword evidence="2" id="KW-1185">Reference proteome</keyword>
<evidence type="ECO:0000313" key="2">
    <source>
        <dbReference type="Proteomes" id="UP000628710"/>
    </source>
</evidence>
<dbReference type="AlphaFoldDB" id="A0A934N0G3"/>
<proteinExistence type="predicted"/>
<gene>
    <name evidence="1" type="ORF">I8J31_12715</name>
</gene>
<dbReference type="InterPro" id="IPR043519">
    <property type="entry name" value="NT_sf"/>
</dbReference>
<name>A0A934N0G3_9GAMM</name>
<sequence>MSKKVLTALVWIKQILEEADIPYQIVGGLAASIHGGKRPVADIDLYIPRELSRVVLPKVESFISKPLKHCVEYGWDVEYFQLIYQEQKIEIGLSSGTKILNGASGEWFELNINYDHSTTGDYQGVALPVIPISELIAYKSILGREVDLIDIEEITDTRP</sequence>
<evidence type="ECO:0000313" key="1">
    <source>
        <dbReference type="EMBL" id="MBJ7538540.1"/>
    </source>
</evidence>
<accession>A0A934N0G3</accession>
<reference evidence="1" key="1">
    <citation type="submission" date="2020-12" db="EMBL/GenBank/DDBJ databases">
        <title>Marinomonas arctica sp. nov., a psychrotolerant bacterium isolated from the Arctic.</title>
        <authorList>
            <person name="Zhang Y."/>
        </authorList>
    </citation>
    <scope>NUCLEOTIDE SEQUENCE</scope>
    <source>
        <strain evidence="1">C1424</strain>
    </source>
</reference>
<comment type="caution">
    <text evidence="1">The sequence shown here is derived from an EMBL/GenBank/DDBJ whole genome shotgun (WGS) entry which is preliminary data.</text>
</comment>